<dbReference type="NCBIfam" id="TIGR04335">
    <property type="entry name" value="AmmeMemoSam_A"/>
    <property type="match status" value="1"/>
</dbReference>
<gene>
    <name evidence="2" type="primary">amrA</name>
    <name evidence="2" type="ORF">QUW08_04540</name>
</gene>
<dbReference type="PANTHER" id="PTHR13016">
    <property type="entry name" value="AMMECR1 HOMOLOG"/>
    <property type="match status" value="1"/>
</dbReference>
<evidence type="ECO:0000259" key="1">
    <source>
        <dbReference type="PROSITE" id="PS51112"/>
    </source>
</evidence>
<dbReference type="Pfam" id="PF02900">
    <property type="entry name" value="LigB"/>
    <property type="match status" value="1"/>
</dbReference>
<dbReference type="SUPFAM" id="SSF143447">
    <property type="entry name" value="AMMECR1-like"/>
    <property type="match status" value="1"/>
</dbReference>
<name>A0ABT7UNT9_9FIRM</name>
<dbReference type="InterPro" id="IPR002733">
    <property type="entry name" value="AMMECR1_domain"/>
</dbReference>
<evidence type="ECO:0000313" key="2">
    <source>
        <dbReference type="EMBL" id="MDM8200565.1"/>
    </source>
</evidence>
<feature type="domain" description="AMMECR1" evidence="1">
    <location>
        <begin position="291"/>
        <end position="462"/>
    </location>
</feature>
<dbReference type="InterPro" id="IPR023473">
    <property type="entry name" value="AMMECR1"/>
</dbReference>
<dbReference type="PANTHER" id="PTHR13016:SF0">
    <property type="entry name" value="AMME SYNDROME CANDIDATE GENE 1 PROTEIN"/>
    <property type="match status" value="1"/>
</dbReference>
<dbReference type="CDD" id="cd07951">
    <property type="entry name" value="ED_3B_N_AMMECR1"/>
    <property type="match status" value="1"/>
</dbReference>
<evidence type="ECO:0000313" key="3">
    <source>
        <dbReference type="Proteomes" id="UP001529380"/>
    </source>
</evidence>
<sequence length="462" mass="50084">MSMLGAILTPHPPVLLPEVGNGREREISATGDAMRAAAAEVARWAPEVLIVASPHTILYGDYFHIAPGSGAAGSMAAFGAPQVRIEARYDEALRKEIIRRAERAGLQAGTLGQRDPDLDHGVLIPLYFLRKAGVNCPILRMGLSGFSALDHYRLGQCVAEAVEALGRRAVFVASGDLSHKLKADGPYGFAPEGPVFDKAVTKTMASGNFLEFLTMDPSLCERAAECGLRSFQIMAGALDGLAIQPRLLSHEGTFGVGYGVALFPVTGHDDARRYAAACEQNRKERLAARRAKEDPWVRLARLSLETFVLQGHSLQALPEDLPDELTNQTAGAFVSLHKDGRLRGCIGTISPTRENIAMEIVQNAISAGTRDPRFPPVRAGELDELEYSVDVLGKPEPVDSPARLDPKQYGVIVSCGRKRGLLLPDLDGVDTVEQQLEIARQKGRIGEDEPYTIQRFKVVRHA</sequence>
<dbReference type="RefSeq" id="WP_289599323.1">
    <property type="nucleotide sequence ID" value="NZ_JAUDCL010000005.1"/>
</dbReference>
<dbReference type="Proteomes" id="UP001529380">
    <property type="component" value="Unassembled WGS sequence"/>
</dbReference>
<dbReference type="SUPFAM" id="SSF53213">
    <property type="entry name" value="LigB-like"/>
    <property type="match status" value="1"/>
</dbReference>
<dbReference type="InterPro" id="IPR027485">
    <property type="entry name" value="AMMECR1_N"/>
</dbReference>
<dbReference type="InterPro" id="IPR036071">
    <property type="entry name" value="AMMECR1_dom_sf"/>
</dbReference>
<proteinExistence type="predicted"/>
<dbReference type="PROSITE" id="PS51112">
    <property type="entry name" value="AMMECR1"/>
    <property type="match status" value="1"/>
</dbReference>
<dbReference type="InterPro" id="IPR004183">
    <property type="entry name" value="Xdiol_dOase_suB"/>
</dbReference>
<dbReference type="InterPro" id="IPR027623">
    <property type="entry name" value="AmmeMemoSam_A"/>
</dbReference>
<dbReference type="EMBL" id="JAUDCL010000005">
    <property type="protein sequence ID" value="MDM8200565.1"/>
    <property type="molecule type" value="Genomic_DNA"/>
</dbReference>
<dbReference type="Pfam" id="PF01871">
    <property type="entry name" value="AMMECR1"/>
    <property type="match status" value="1"/>
</dbReference>
<organism evidence="2 3">
    <name type="scientific">Allofournierella massiliensis</name>
    <dbReference type="NCBI Taxonomy" id="1650663"/>
    <lineage>
        <taxon>Bacteria</taxon>
        <taxon>Bacillati</taxon>
        <taxon>Bacillota</taxon>
        <taxon>Clostridia</taxon>
        <taxon>Eubacteriales</taxon>
        <taxon>Oscillospiraceae</taxon>
        <taxon>Allofournierella</taxon>
    </lineage>
</organism>
<protein>
    <submittedName>
        <fullName evidence="2">AmmeMemoRadiSam system protein A</fullName>
    </submittedName>
</protein>
<dbReference type="Gene3D" id="3.30.700.20">
    <property type="entry name" value="Hypothetical protein ph0010, domain 1"/>
    <property type="match status" value="1"/>
</dbReference>
<dbReference type="Gene3D" id="3.40.830.10">
    <property type="entry name" value="LigB-like"/>
    <property type="match status" value="1"/>
</dbReference>
<comment type="caution">
    <text evidence="2">The sequence shown here is derived from an EMBL/GenBank/DDBJ whole genome shotgun (WGS) entry which is preliminary data.</text>
</comment>
<keyword evidence="3" id="KW-1185">Reference proteome</keyword>
<reference evidence="2 3" key="1">
    <citation type="submission" date="2023-06" db="EMBL/GenBank/DDBJ databases">
        <title>Identification and characterization of horizontal gene transfer across gut microbiota members of farm animals based on homology search.</title>
        <authorList>
            <person name="Schwarzerova J."/>
            <person name="Nykrynova M."/>
            <person name="Jureckova K."/>
            <person name="Cejkova D."/>
            <person name="Rychlik I."/>
        </authorList>
    </citation>
    <scope>NUCLEOTIDE SEQUENCE [LARGE SCALE GENOMIC DNA]</scope>
    <source>
        <strain evidence="2 3">ET340</strain>
    </source>
</reference>
<accession>A0ABT7UNT9</accession>